<dbReference type="EMBL" id="CM026421">
    <property type="protein sequence ID" value="KAG0590611.1"/>
    <property type="molecule type" value="Genomic_DNA"/>
</dbReference>
<dbReference type="Pfam" id="PF00249">
    <property type="entry name" value="Myb_DNA-binding"/>
    <property type="match status" value="1"/>
</dbReference>
<evidence type="ECO:0000313" key="5">
    <source>
        <dbReference type="Proteomes" id="UP000822688"/>
    </source>
</evidence>
<sequence>MGRDKISDVSAACRKLTMDTPDEGLIGVWIWEFMLRVTSDLSVANALSEAIPYPKGVPRLKHMAVVRELANQVSKDLDIQQILDCLEALKNSFVEEPVDEAEVNLEDAVLPKRLKLSSSVSSKRNAKVRGLHERKASESIHNAGEESIWNRLQQPVLELKEELQELLQRSAIVNEDAQYAKVKARLSALIEDAWALFGPTFIERVEAAVISGKYKPLGVSFAPLLQNVAGIAGDNGANPINGDVPEGAEQALDECCDELQKNVSGSNKELERAHQAFTESTVDIEKLFNDPLPALVRKPGEKRKTAEPAAQRRLLDPHPSAQAEVWGDDEGQERRSPRSPSESRRIKLPPIASPTPRILITESSCSGVKIRRRTKKWTDEEVEIFKRELIKHGRGNWKTILRHNRDVFNGRTEVDMKDKCRNLVRSGVLPRE</sequence>
<dbReference type="InterPro" id="IPR001005">
    <property type="entry name" value="SANT/Myb"/>
</dbReference>
<organism evidence="4 5">
    <name type="scientific">Ceratodon purpureus</name>
    <name type="common">Fire moss</name>
    <name type="synonym">Dicranum purpureum</name>
    <dbReference type="NCBI Taxonomy" id="3225"/>
    <lineage>
        <taxon>Eukaryota</taxon>
        <taxon>Viridiplantae</taxon>
        <taxon>Streptophyta</taxon>
        <taxon>Embryophyta</taxon>
        <taxon>Bryophyta</taxon>
        <taxon>Bryophytina</taxon>
        <taxon>Bryopsida</taxon>
        <taxon>Dicranidae</taxon>
        <taxon>Pseudoditrichales</taxon>
        <taxon>Ditrichaceae</taxon>
        <taxon>Ceratodon</taxon>
    </lineage>
</organism>
<keyword evidence="5" id="KW-1185">Reference proteome</keyword>
<dbReference type="AlphaFoldDB" id="A0A8T0J739"/>
<proteinExistence type="predicted"/>
<dbReference type="PANTHER" id="PTHR46993">
    <property type="entry name" value="MYB TRANSCRIPTION FACTOR"/>
    <property type="match status" value="1"/>
</dbReference>
<evidence type="ECO:0000313" key="4">
    <source>
        <dbReference type="EMBL" id="KAG0590611.1"/>
    </source>
</evidence>
<feature type="domain" description="Myb-like" evidence="2">
    <location>
        <begin position="369"/>
        <end position="424"/>
    </location>
</feature>
<dbReference type="InterPro" id="IPR017930">
    <property type="entry name" value="Myb_dom"/>
</dbReference>
<dbReference type="PROSITE" id="PS50090">
    <property type="entry name" value="MYB_LIKE"/>
    <property type="match status" value="1"/>
</dbReference>
<gene>
    <name evidence="4" type="ORF">KC19_1G113900</name>
</gene>
<feature type="domain" description="HTH myb-type" evidence="3">
    <location>
        <begin position="369"/>
        <end position="428"/>
    </location>
</feature>
<protein>
    <submittedName>
        <fullName evidence="4">Uncharacterized protein</fullName>
    </submittedName>
</protein>
<dbReference type="CDD" id="cd11660">
    <property type="entry name" value="SANT_TRF"/>
    <property type="match status" value="1"/>
</dbReference>
<evidence type="ECO:0000259" key="2">
    <source>
        <dbReference type="PROSITE" id="PS50090"/>
    </source>
</evidence>
<dbReference type="PROSITE" id="PS51294">
    <property type="entry name" value="HTH_MYB"/>
    <property type="match status" value="1"/>
</dbReference>
<dbReference type="SUPFAM" id="SSF46689">
    <property type="entry name" value="Homeodomain-like"/>
    <property type="match status" value="1"/>
</dbReference>
<dbReference type="Proteomes" id="UP000822688">
    <property type="component" value="Chromosome 1"/>
</dbReference>
<evidence type="ECO:0000256" key="1">
    <source>
        <dbReference type="SAM" id="MobiDB-lite"/>
    </source>
</evidence>
<dbReference type="SMART" id="SM00717">
    <property type="entry name" value="SANT"/>
    <property type="match status" value="1"/>
</dbReference>
<dbReference type="PANTHER" id="PTHR46993:SF6">
    <property type="entry name" value="MYB TRANSCRIPTION FACTOR"/>
    <property type="match status" value="1"/>
</dbReference>
<accession>A0A8T0J739</accession>
<reference evidence="4" key="1">
    <citation type="submission" date="2020-06" db="EMBL/GenBank/DDBJ databases">
        <title>WGS assembly of Ceratodon purpureus strain R40.</title>
        <authorList>
            <person name="Carey S.B."/>
            <person name="Jenkins J."/>
            <person name="Shu S."/>
            <person name="Lovell J.T."/>
            <person name="Sreedasyam A."/>
            <person name="Maumus F."/>
            <person name="Tiley G.P."/>
            <person name="Fernandez-Pozo N."/>
            <person name="Barry K."/>
            <person name="Chen C."/>
            <person name="Wang M."/>
            <person name="Lipzen A."/>
            <person name="Daum C."/>
            <person name="Saski C.A."/>
            <person name="Payton A.C."/>
            <person name="Mcbreen J.C."/>
            <person name="Conrad R.E."/>
            <person name="Kollar L.M."/>
            <person name="Olsson S."/>
            <person name="Huttunen S."/>
            <person name="Landis J.B."/>
            <person name="Wickett N.J."/>
            <person name="Johnson M.G."/>
            <person name="Rensing S.A."/>
            <person name="Grimwood J."/>
            <person name="Schmutz J."/>
            <person name="Mcdaniel S.F."/>
        </authorList>
    </citation>
    <scope>NUCLEOTIDE SEQUENCE</scope>
    <source>
        <strain evidence="4">R40</strain>
    </source>
</reference>
<evidence type="ECO:0000259" key="3">
    <source>
        <dbReference type="PROSITE" id="PS51294"/>
    </source>
</evidence>
<comment type="caution">
    <text evidence="4">The sequence shown here is derived from an EMBL/GenBank/DDBJ whole genome shotgun (WGS) entry which is preliminary data.</text>
</comment>
<name>A0A8T0J739_CERPU</name>
<feature type="region of interest" description="Disordered" evidence="1">
    <location>
        <begin position="293"/>
        <end position="353"/>
    </location>
</feature>
<feature type="compositionally biased region" description="Basic and acidic residues" evidence="1">
    <location>
        <begin position="332"/>
        <end position="345"/>
    </location>
</feature>
<dbReference type="Gene3D" id="1.10.246.220">
    <property type="match status" value="1"/>
</dbReference>
<dbReference type="InterPro" id="IPR009057">
    <property type="entry name" value="Homeodomain-like_sf"/>
</dbReference>